<dbReference type="EMBL" id="LQYI01000078">
    <property type="protein sequence ID" value="KYC66631.1"/>
    <property type="molecule type" value="Genomic_DNA"/>
</dbReference>
<sequence length="39" mass="4274">MEGSSPSPVVITNSDNYFEVLETDRKKVDASDQLMTIVG</sequence>
<evidence type="ECO:0000313" key="2">
    <source>
        <dbReference type="Proteomes" id="UP000075304"/>
    </source>
</evidence>
<dbReference type="AlphaFoldDB" id="A0A150KB80"/>
<keyword evidence="1" id="KW-0808">Transferase</keyword>
<evidence type="ECO:0000313" key="1">
    <source>
        <dbReference type="EMBL" id="KYC66631.1"/>
    </source>
</evidence>
<organism evidence="1 2">
    <name type="scientific">Heyndrickxia coagulans</name>
    <name type="common">Weizmannia coagulans</name>
    <dbReference type="NCBI Taxonomy" id="1398"/>
    <lineage>
        <taxon>Bacteria</taxon>
        <taxon>Bacillati</taxon>
        <taxon>Bacillota</taxon>
        <taxon>Bacilli</taxon>
        <taxon>Bacillales</taxon>
        <taxon>Bacillaceae</taxon>
        <taxon>Heyndrickxia</taxon>
    </lineage>
</organism>
<reference evidence="1 2" key="1">
    <citation type="submission" date="2016-01" db="EMBL/GenBank/DDBJ databases">
        <title>Genome Sequences of Twelve Sporeforming Bacillus Species Isolated from Foods.</title>
        <authorList>
            <person name="Berendsen E.M."/>
            <person name="Wells-Bennik M.H."/>
            <person name="Krawcyk A.O."/>
            <person name="De Jong A."/>
            <person name="Holsappel S."/>
            <person name="Eijlander R.T."/>
            <person name="Kuipers O.P."/>
        </authorList>
    </citation>
    <scope>NUCLEOTIDE SEQUENCE [LARGE SCALE GENOMIC DNA]</scope>
    <source>
        <strain evidence="1 2">B4099</strain>
    </source>
</reference>
<accession>A0A150KB80</accession>
<protein>
    <submittedName>
        <fullName evidence="1">PTS system, beta-glucoside-specific IIB component</fullName>
        <ecNumber evidence="1">2.7.1.69</ecNumber>
    </submittedName>
</protein>
<name>A0A150KB80_HEYCO</name>
<proteinExistence type="predicted"/>
<dbReference type="EC" id="2.7.1.69" evidence="1"/>
<dbReference type="Proteomes" id="UP000075304">
    <property type="component" value="Unassembled WGS sequence"/>
</dbReference>
<comment type="caution">
    <text evidence="1">The sequence shown here is derived from an EMBL/GenBank/DDBJ whole genome shotgun (WGS) entry which is preliminary data.</text>
</comment>
<dbReference type="PATRIC" id="fig|1398.25.peg.3811"/>
<gene>
    <name evidence="1" type="ORF">B4099_0462</name>
</gene>
<dbReference type="GO" id="GO:0016740">
    <property type="term" value="F:transferase activity"/>
    <property type="evidence" value="ECO:0007669"/>
    <property type="project" value="UniProtKB-KW"/>
</dbReference>